<dbReference type="InterPro" id="IPR036390">
    <property type="entry name" value="WH_DNA-bd_sf"/>
</dbReference>
<dbReference type="PANTHER" id="PTHR30579:SF2">
    <property type="entry name" value="HTH-TYPE TRANSCRIPTIONAL REGULATOR ARGP"/>
    <property type="match status" value="1"/>
</dbReference>
<evidence type="ECO:0000256" key="2">
    <source>
        <dbReference type="ARBA" id="ARBA00023015"/>
    </source>
</evidence>
<sequence length="301" mass="32537">MRVVDYRGLAALDAVIGLGSFEKAAQALAISQPAVSQRIRTLENLEGTLLIIRSHPPLPTEAGQRLIAHYRQVKLLEAALDAQPGPTTQLPELAIAVNADSAATWIPEALGPLLSPPSCLLDIRLDDQDHTLSQLREGRVFACVTSANDLVAGTTATPLGGMRYLCVASPAFALQWFPHGFTVQAVSQAPAITFGSKDALHERYLQHRLGYTGRYPHHVLGSARDFVRFIEAGYAYGMVPLLQAETALAAGRLVDVAAGQALDVPLTWHAWDIQTPLTRTLSDAVIATARKWLLQDNIISE</sequence>
<comment type="similarity">
    <text evidence="1">Belongs to the LysR transcriptional regulatory family.</text>
</comment>
<keyword evidence="3" id="KW-0238">DNA-binding</keyword>
<name>A0A1S1U8X9_9BURK</name>
<dbReference type="EMBL" id="LFKP01000008">
    <property type="protein sequence ID" value="OHV96519.1"/>
    <property type="molecule type" value="Genomic_DNA"/>
</dbReference>
<dbReference type="PRINTS" id="PR00039">
    <property type="entry name" value="HTHLYSR"/>
</dbReference>
<dbReference type="Proteomes" id="UP000179840">
    <property type="component" value="Unassembled WGS sequence"/>
</dbReference>
<accession>A0A1S1U8X9</accession>
<dbReference type="PANTHER" id="PTHR30579">
    <property type="entry name" value="TRANSCRIPTIONAL REGULATOR"/>
    <property type="match status" value="1"/>
</dbReference>
<dbReference type="NCBIfam" id="NF002964">
    <property type="entry name" value="PRK03635.1"/>
    <property type="match status" value="1"/>
</dbReference>
<proteinExistence type="inferred from homology"/>
<dbReference type="SUPFAM" id="SSF46785">
    <property type="entry name" value="Winged helix' DNA-binding domain"/>
    <property type="match status" value="1"/>
</dbReference>
<evidence type="ECO:0000256" key="4">
    <source>
        <dbReference type="ARBA" id="ARBA00023163"/>
    </source>
</evidence>
<evidence type="ECO:0000313" key="6">
    <source>
        <dbReference type="EMBL" id="OHV96519.1"/>
    </source>
</evidence>
<evidence type="ECO:0000259" key="5">
    <source>
        <dbReference type="PROSITE" id="PS50931"/>
    </source>
</evidence>
<dbReference type="GO" id="GO:0003677">
    <property type="term" value="F:DNA binding"/>
    <property type="evidence" value="ECO:0007669"/>
    <property type="project" value="UniProtKB-KW"/>
</dbReference>
<dbReference type="GO" id="GO:0003700">
    <property type="term" value="F:DNA-binding transcription factor activity"/>
    <property type="evidence" value="ECO:0007669"/>
    <property type="project" value="InterPro"/>
</dbReference>
<comment type="caution">
    <text evidence="6">The sequence shown here is derived from an EMBL/GenBank/DDBJ whole genome shotgun (WGS) entry which is preliminary data.</text>
</comment>
<dbReference type="InterPro" id="IPR000847">
    <property type="entry name" value="LysR_HTH_N"/>
</dbReference>
<dbReference type="InterPro" id="IPR017685">
    <property type="entry name" value="ArgP"/>
</dbReference>
<evidence type="ECO:0000313" key="7">
    <source>
        <dbReference type="Proteomes" id="UP000179840"/>
    </source>
</evidence>
<reference evidence="6 7" key="1">
    <citation type="submission" date="2015-06" db="EMBL/GenBank/DDBJ databases">
        <title>Draft genome sequencing of a biphenyl-degrading bacterium, Janthinobacterium lividum MEG1.</title>
        <authorList>
            <person name="Shimodaira J."/>
            <person name="Hatta T."/>
        </authorList>
    </citation>
    <scope>NUCLEOTIDE SEQUENCE [LARGE SCALE GENOMIC DNA]</scope>
    <source>
        <strain evidence="6 7">MEG1</strain>
    </source>
</reference>
<dbReference type="InterPro" id="IPR036388">
    <property type="entry name" value="WH-like_DNA-bd_sf"/>
</dbReference>
<dbReference type="NCBIfam" id="TIGR03298">
    <property type="entry name" value="argP"/>
    <property type="match status" value="1"/>
</dbReference>
<protein>
    <submittedName>
        <fullName evidence="6">Chromosome initiation inhibitor IciA</fullName>
    </submittedName>
</protein>
<dbReference type="InterPro" id="IPR050176">
    <property type="entry name" value="LTTR"/>
</dbReference>
<dbReference type="Pfam" id="PF03466">
    <property type="entry name" value="LysR_substrate"/>
    <property type="match status" value="1"/>
</dbReference>
<dbReference type="RefSeq" id="WP_071078044.1">
    <property type="nucleotide sequence ID" value="NZ_LFKP01000008.1"/>
</dbReference>
<dbReference type="PROSITE" id="PS50931">
    <property type="entry name" value="HTH_LYSR"/>
    <property type="match status" value="1"/>
</dbReference>
<gene>
    <name evidence="6" type="ORF">AKG95_17460</name>
</gene>
<evidence type="ECO:0000256" key="3">
    <source>
        <dbReference type="ARBA" id="ARBA00023125"/>
    </source>
</evidence>
<dbReference type="SUPFAM" id="SSF53850">
    <property type="entry name" value="Periplasmic binding protein-like II"/>
    <property type="match status" value="1"/>
</dbReference>
<keyword evidence="4" id="KW-0804">Transcription</keyword>
<dbReference type="InterPro" id="IPR005119">
    <property type="entry name" value="LysR_subst-bd"/>
</dbReference>
<dbReference type="Pfam" id="PF00126">
    <property type="entry name" value="HTH_1"/>
    <property type="match status" value="1"/>
</dbReference>
<dbReference type="Gene3D" id="3.40.190.290">
    <property type="match status" value="1"/>
</dbReference>
<dbReference type="AlphaFoldDB" id="A0A1S1U8X9"/>
<keyword evidence="2" id="KW-0805">Transcription regulation</keyword>
<evidence type="ECO:0000256" key="1">
    <source>
        <dbReference type="ARBA" id="ARBA00009437"/>
    </source>
</evidence>
<organism evidence="6 7">
    <name type="scientific">Janthinobacterium lividum</name>
    <dbReference type="NCBI Taxonomy" id="29581"/>
    <lineage>
        <taxon>Bacteria</taxon>
        <taxon>Pseudomonadati</taxon>
        <taxon>Pseudomonadota</taxon>
        <taxon>Betaproteobacteria</taxon>
        <taxon>Burkholderiales</taxon>
        <taxon>Oxalobacteraceae</taxon>
        <taxon>Janthinobacterium</taxon>
    </lineage>
</organism>
<feature type="domain" description="HTH lysR-type" evidence="5">
    <location>
        <begin position="4"/>
        <end position="60"/>
    </location>
</feature>
<dbReference type="Gene3D" id="1.10.10.10">
    <property type="entry name" value="Winged helix-like DNA-binding domain superfamily/Winged helix DNA-binding domain"/>
    <property type="match status" value="1"/>
</dbReference>
<dbReference type="NCBIfam" id="NF009888">
    <property type="entry name" value="PRK13348.1"/>
    <property type="match status" value="1"/>
</dbReference>